<dbReference type="PANTHER" id="PTHR42881">
    <property type="entry name" value="PROLYL ENDOPEPTIDASE"/>
    <property type="match status" value="1"/>
</dbReference>
<sequence length="739" mass="79662">MLRHHGGWFAVLPALAFAGPALASPAAPASIPKPPPAPIVAHVSHDFGTPVTDDYRWMEKPGSKRFAAFMKTQNAYTRKVLAAIPGKQALYEEIKRDANVGTSVFWVTRADGRIFYMGVAPGQNTAHLFVLDRIGGTPRLLIDPMRFSTNHVPQALNYYFVSPNGKYIAFGVSGGGSEQAKLRVLDVATGKLLPIGITRIDGDNTDFPPIAWLPDSKGFIYYRLHKFGPHAPVTDFYQKSRDYLHMLDASDADGATDKPVFGWKIASGVPMTLSQDALVASSPNSPYVLGLFTENEELQTIDDVYATKLTDLEAGKPVWRKIAGRGVQMAGFALHGDRLDVITPNGAPRFKVVSYDLSGTSAPKTVVPPGRDVIISLAAGQHALYVGAMRDGMGRVKRVAYGNDATTEAAMPFQGGLGQILADPNGSGVWFRLAGWTTPSAWYNYAPQSGAVTNTGLEPPPKVSFAGIESKEVKAVSWDGTMIPVSIIMKKGTRLDGRNPTLLIGYGSYGITLTPFFAPTFLPWLDHGGIIAVAHVRGGGWYGDAWHKAGMKATKINTVFDFIAAAQYLVDQHYTSPAHLAGEGGSAGGITIGGAVAWRPDLFAAAIDSHGDTNALRMQFSPNGPPNEIEFGNVLKRKDFHWIYAMDAMAHIRNGVKYPAILAITGANDPRVEPWEVGKFAARLQAASVSGRPVLLRVSYQSGHGIGSTKDQEVRSLADQDAFLFWQLGVKGFQPDGSK</sequence>
<keyword evidence="6" id="KW-0732">Signal</keyword>
<dbReference type="Pfam" id="PF00326">
    <property type="entry name" value="Peptidase_S9"/>
    <property type="match status" value="1"/>
</dbReference>
<proteinExistence type="predicted"/>
<dbReference type="GO" id="GO:0004252">
    <property type="term" value="F:serine-type endopeptidase activity"/>
    <property type="evidence" value="ECO:0007669"/>
    <property type="project" value="UniProtKB-EC"/>
</dbReference>
<dbReference type="Pfam" id="PF02897">
    <property type="entry name" value="Peptidase_S9_N"/>
    <property type="match status" value="1"/>
</dbReference>
<dbReference type="PRINTS" id="PR00862">
    <property type="entry name" value="PROLIGOPTASE"/>
</dbReference>
<dbReference type="InterPro" id="IPR029058">
    <property type="entry name" value="AB_hydrolase_fold"/>
</dbReference>
<dbReference type="EMBL" id="JAWXYB010000018">
    <property type="protein sequence ID" value="MDX5931444.1"/>
    <property type="molecule type" value="Genomic_DNA"/>
</dbReference>
<dbReference type="AlphaFoldDB" id="A0AAW9DSD1"/>
<evidence type="ECO:0000256" key="4">
    <source>
        <dbReference type="ARBA" id="ARBA00022801"/>
    </source>
</evidence>
<comment type="catalytic activity">
    <reaction evidence="1">
        <text>Hydrolysis of Pro-|-Xaa &gt;&gt; Ala-|-Xaa in oligopeptides.</text>
        <dbReference type="EC" id="3.4.21.26"/>
    </reaction>
</comment>
<dbReference type="InterPro" id="IPR002470">
    <property type="entry name" value="Peptidase_S9A"/>
</dbReference>
<evidence type="ECO:0000256" key="6">
    <source>
        <dbReference type="SAM" id="SignalP"/>
    </source>
</evidence>
<dbReference type="InterPro" id="IPR023302">
    <property type="entry name" value="Pept_S9A_N"/>
</dbReference>
<keyword evidence="4" id="KW-0378">Hydrolase</keyword>
<evidence type="ECO:0000313" key="10">
    <source>
        <dbReference type="Proteomes" id="UP001279553"/>
    </source>
</evidence>
<dbReference type="Gene3D" id="2.130.10.120">
    <property type="entry name" value="Prolyl oligopeptidase, N-terminal domain"/>
    <property type="match status" value="1"/>
</dbReference>
<feature type="domain" description="Peptidase S9 prolyl oligopeptidase catalytic" evidence="7">
    <location>
        <begin position="524"/>
        <end position="729"/>
    </location>
</feature>
<dbReference type="EC" id="3.4.21.26" evidence="2"/>
<gene>
    <name evidence="9" type="ORF">SIL87_11760</name>
</gene>
<keyword evidence="10" id="KW-1185">Reference proteome</keyword>
<dbReference type="PANTHER" id="PTHR42881:SF2">
    <property type="entry name" value="PROLYL ENDOPEPTIDASE"/>
    <property type="match status" value="1"/>
</dbReference>
<evidence type="ECO:0000259" key="7">
    <source>
        <dbReference type="Pfam" id="PF00326"/>
    </source>
</evidence>
<name>A0AAW9DSD1_ACIAO</name>
<dbReference type="GO" id="GO:0005829">
    <property type="term" value="C:cytosol"/>
    <property type="evidence" value="ECO:0007669"/>
    <property type="project" value="TreeGrafter"/>
</dbReference>
<keyword evidence="3" id="KW-0645">Protease</keyword>
<evidence type="ECO:0000256" key="5">
    <source>
        <dbReference type="ARBA" id="ARBA00022825"/>
    </source>
</evidence>
<reference evidence="9 10" key="1">
    <citation type="submission" date="2023-11" db="EMBL/GenBank/DDBJ databases">
        <title>MicrobeMod: A computational toolkit for identifying prokaryotic methylation and restriction-modification with nanopore sequencing.</title>
        <authorList>
            <person name="Crits-Christoph A."/>
            <person name="Kang S.C."/>
            <person name="Lee H."/>
            <person name="Ostrov N."/>
        </authorList>
    </citation>
    <scope>NUCLEOTIDE SEQUENCE [LARGE SCALE GENOMIC DNA]</scope>
    <source>
        <strain evidence="9 10">DSMZ 700</strain>
    </source>
</reference>
<dbReference type="Gene3D" id="3.40.50.1820">
    <property type="entry name" value="alpha/beta hydrolase"/>
    <property type="match status" value="1"/>
</dbReference>
<dbReference type="SUPFAM" id="SSF53474">
    <property type="entry name" value="alpha/beta-Hydrolases"/>
    <property type="match status" value="1"/>
</dbReference>
<evidence type="ECO:0000313" key="9">
    <source>
        <dbReference type="EMBL" id="MDX5931444.1"/>
    </source>
</evidence>
<dbReference type="Proteomes" id="UP001279553">
    <property type="component" value="Unassembled WGS sequence"/>
</dbReference>
<dbReference type="RefSeq" id="WP_319614358.1">
    <property type="nucleotide sequence ID" value="NZ_JAWXYB010000018.1"/>
</dbReference>
<dbReference type="GO" id="GO:0070012">
    <property type="term" value="F:oligopeptidase activity"/>
    <property type="evidence" value="ECO:0007669"/>
    <property type="project" value="TreeGrafter"/>
</dbReference>
<organism evidence="9 10">
    <name type="scientific">Acidiphilium acidophilum</name>
    <name type="common">Thiobacillus acidophilus</name>
    <dbReference type="NCBI Taxonomy" id="76588"/>
    <lineage>
        <taxon>Bacteria</taxon>
        <taxon>Pseudomonadati</taxon>
        <taxon>Pseudomonadota</taxon>
        <taxon>Alphaproteobacteria</taxon>
        <taxon>Acetobacterales</taxon>
        <taxon>Acidocellaceae</taxon>
        <taxon>Acidiphilium</taxon>
    </lineage>
</organism>
<evidence type="ECO:0000256" key="1">
    <source>
        <dbReference type="ARBA" id="ARBA00001070"/>
    </source>
</evidence>
<feature type="signal peptide" evidence="6">
    <location>
        <begin position="1"/>
        <end position="23"/>
    </location>
</feature>
<evidence type="ECO:0000256" key="2">
    <source>
        <dbReference type="ARBA" id="ARBA00011897"/>
    </source>
</evidence>
<dbReference type="InterPro" id="IPR051167">
    <property type="entry name" value="Prolyl_oligopep/macrocyclase"/>
</dbReference>
<dbReference type="InterPro" id="IPR001375">
    <property type="entry name" value="Peptidase_S9_cat"/>
</dbReference>
<comment type="caution">
    <text evidence="9">The sequence shown here is derived from an EMBL/GenBank/DDBJ whole genome shotgun (WGS) entry which is preliminary data.</text>
</comment>
<keyword evidence="5" id="KW-0720">Serine protease</keyword>
<feature type="domain" description="Peptidase S9A N-terminal" evidence="8">
    <location>
        <begin position="37"/>
        <end position="452"/>
    </location>
</feature>
<evidence type="ECO:0000256" key="3">
    <source>
        <dbReference type="ARBA" id="ARBA00022670"/>
    </source>
</evidence>
<feature type="chain" id="PRO_5043959306" description="prolyl oligopeptidase" evidence="6">
    <location>
        <begin position="24"/>
        <end position="739"/>
    </location>
</feature>
<accession>A0AAW9DSD1</accession>
<dbReference type="GO" id="GO:0006508">
    <property type="term" value="P:proteolysis"/>
    <property type="evidence" value="ECO:0007669"/>
    <property type="project" value="UniProtKB-KW"/>
</dbReference>
<dbReference type="SUPFAM" id="SSF50993">
    <property type="entry name" value="Peptidase/esterase 'gauge' domain"/>
    <property type="match status" value="1"/>
</dbReference>
<protein>
    <recommendedName>
        <fullName evidence="2">prolyl oligopeptidase</fullName>
        <ecNumber evidence="2">3.4.21.26</ecNumber>
    </recommendedName>
</protein>
<evidence type="ECO:0000259" key="8">
    <source>
        <dbReference type="Pfam" id="PF02897"/>
    </source>
</evidence>